<dbReference type="AlphaFoldDB" id="A0A506U0H9"/>
<dbReference type="GO" id="GO:0022857">
    <property type="term" value="F:transmembrane transporter activity"/>
    <property type="evidence" value="ECO:0007669"/>
    <property type="project" value="InterPro"/>
</dbReference>
<feature type="transmembrane region" description="Helical" evidence="6">
    <location>
        <begin position="435"/>
        <end position="452"/>
    </location>
</feature>
<keyword evidence="3 6" id="KW-0812">Transmembrane</keyword>
<evidence type="ECO:0000256" key="5">
    <source>
        <dbReference type="ARBA" id="ARBA00023136"/>
    </source>
</evidence>
<dbReference type="PANTHER" id="PTHR42718">
    <property type="entry name" value="MAJOR FACILITATOR SUPERFAMILY MULTIDRUG TRANSPORTER MFSC"/>
    <property type="match status" value="1"/>
</dbReference>
<dbReference type="Proteomes" id="UP000318801">
    <property type="component" value="Unassembled WGS sequence"/>
</dbReference>
<keyword evidence="9" id="KW-1185">Reference proteome</keyword>
<feature type="transmembrane region" description="Helical" evidence="6">
    <location>
        <begin position="109"/>
        <end position="130"/>
    </location>
</feature>
<dbReference type="InterPro" id="IPR011701">
    <property type="entry name" value="MFS"/>
</dbReference>
<evidence type="ECO:0000256" key="2">
    <source>
        <dbReference type="ARBA" id="ARBA00022448"/>
    </source>
</evidence>
<name>A0A506U0H9_9HYPH</name>
<dbReference type="InterPro" id="IPR036259">
    <property type="entry name" value="MFS_trans_sf"/>
</dbReference>
<feature type="transmembrane region" description="Helical" evidence="6">
    <location>
        <begin position="53"/>
        <end position="72"/>
    </location>
</feature>
<dbReference type="PANTHER" id="PTHR42718:SF9">
    <property type="entry name" value="MAJOR FACILITATOR SUPERFAMILY MULTIDRUG TRANSPORTER MFSC"/>
    <property type="match status" value="1"/>
</dbReference>
<feature type="transmembrane region" description="Helical" evidence="6">
    <location>
        <begin position="175"/>
        <end position="195"/>
    </location>
</feature>
<feature type="transmembrane region" description="Helical" evidence="6">
    <location>
        <begin position="340"/>
        <end position="357"/>
    </location>
</feature>
<feature type="transmembrane region" description="Helical" evidence="6">
    <location>
        <begin position="84"/>
        <end position="103"/>
    </location>
</feature>
<dbReference type="Pfam" id="PF07690">
    <property type="entry name" value="MFS_1"/>
    <property type="match status" value="1"/>
</dbReference>
<dbReference type="SUPFAM" id="SSF103473">
    <property type="entry name" value="MFS general substrate transporter"/>
    <property type="match status" value="1"/>
</dbReference>
<keyword evidence="2" id="KW-0813">Transport</keyword>
<feature type="transmembrane region" description="Helical" evidence="6">
    <location>
        <begin position="142"/>
        <end position="163"/>
    </location>
</feature>
<feature type="transmembrane region" description="Helical" evidence="6">
    <location>
        <begin position="309"/>
        <end position="331"/>
    </location>
</feature>
<dbReference type="RefSeq" id="WP_141151079.1">
    <property type="nucleotide sequence ID" value="NZ_VHLG01000021.1"/>
</dbReference>
<feature type="transmembrane region" description="Helical" evidence="6">
    <location>
        <begin position="276"/>
        <end position="297"/>
    </location>
</feature>
<evidence type="ECO:0000256" key="3">
    <source>
        <dbReference type="ARBA" id="ARBA00022692"/>
    </source>
</evidence>
<evidence type="ECO:0000256" key="4">
    <source>
        <dbReference type="ARBA" id="ARBA00022989"/>
    </source>
</evidence>
<feature type="transmembrane region" description="Helical" evidence="6">
    <location>
        <begin position="215"/>
        <end position="233"/>
    </location>
</feature>
<comment type="caution">
    <text evidence="8">The sequence shown here is derived from an EMBL/GenBank/DDBJ whole genome shotgun (WGS) entry which is preliminary data.</text>
</comment>
<keyword evidence="5 6" id="KW-0472">Membrane</keyword>
<sequence>MITNSQQTAARGRFPFKLLVPLMLGAILNPINSSIIAVALVPIGVAFGASAAQTAWLVSALYMATAIGQPLVGRFVDVFGPKRLFLLGAALTAVAGILGTVAPNLWVLVLARVILGLGTCAGYPAAMSLIRNVADHDHLDSPAGVLTALSVTVQTIAAIGPTLGGLLIDLGGWRLTMVINIPLGAFALVLGWMTLPSYGGGTRQEEREALRGFDWAGTALFAVALLGLLLFLMAPGASTLWGLAVAVATGAAFAFRERRTKAPFIDLRLLRGNLPLLATFARALSASTSSYAFIYGFSQWMEDGRGLTASNAGLLLLPTFGVGIIVSALWGRTPQVRTKLIVGGILQIVVGAILLVTSPGSPIWFLAAATALLGIPQGLLSLCNQNALYHQAQPASLGASSGLLRTFQYFGAIIASAATGMAFGQRADSAGMHELALFMIAVSTLALLITLIDRSLSRVGAPPSDGNS</sequence>
<dbReference type="Gene3D" id="1.20.1250.20">
    <property type="entry name" value="MFS general substrate transporter like domains"/>
    <property type="match status" value="1"/>
</dbReference>
<dbReference type="PROSITE" id="PS50850">
    <property type="entry name" value="MFS"/>
    <property type="match status" value="1"/>
</dbReference>
<feature type="transmembrane region" description="Helical" evidence="6">
    <location>
        <begin position="21"/>
        <end position="47"/>
    </location>
</feature>
<dbReference type="EMBL" id="VHLG01000021">
    <property type="protein sequence ID" value="TPW26978.1"/>
    <property type="molecule type" value="Genomic_DNA"/>
</dbReference>
<proteinExistence type="predicted"/>
<accession>A0A506U0H9</accession>
<comment type="subcellular location">
    <subcellularLocation>
        <location evidence="1">Membrane</location>
        <topology evidence="1">Multi-pass membrane protein</topology>
    </subcellularLocation>
</comment>
<organism evidence="8 9">
    <name type="scientific">Martelella alba</name>
    <dbReference type="NCBI Taxonomy" id="2590451"/>
    <lineage>
        <taxon>Bacteria</taxon>
        <taxon>Pseudomonadati</taxon>
        <taxon>Pseudomonadota</taxon>
        <taxon>Alphaproteobacteria</taxon>
        <taxon>Hyphomicrobiales</taxon>
        <taxon>Aurantimonadaceae</taxon>
        <taxon>Martelella</taxon>
    </lineage>
</organism>
<feature type="transmembrane region" description="Helical" evidence="6">
    <location>
        <begin position="363"/>
        <end position="382"/>
    </location>
</feature>
<dbReference type="GO" id="GO:0016020">
    <property type="term" value="C:membrane"/>
    <property type="evidence" value="ECO:0007669"/>
    <property type="project" value="UniProtKB-SubCell"/>
</dbReference>
<reference evidence="8 9" key="1">
    <citation type="submission" date="2019-06" db="EMBL/GenBank/DDBJ databases">
        <authorList>
            <person name="Li M."/>
        </authorList>
    </citation>
    <scope>NUCLEOTIDE SEQUENCE [LARGE SCALE GENOMIC DNA]</scope>
    <source>
        <strain evidence="8 9">BGMRC2036</strain>
    </source>
</reference>
<evidence type="ECO:0000256" key="1">
    <source>
        <dbReference type="ARBA" id="ARBA00004141"/>
    </source>
</evidence>
<evidence type="ECO:0000259" key="7">
    <source>
        <dbReference type="PROSITE" id="PS50850"/>
    </source>
</evidence>
<dbReference type="OrthoDB" id="2414439at2"/>
<protein>
    <submittedName>
        <fullName evidence="8">MFS transporter</fullName>
    </submittedName>
</protein>
<evidence type="ECO:0000256" key="6">
    <source>
        <dbReference type="SAM" id="Phobius"/>
    </source>
</evidence>
<dbReference type="InterPro" id="IPR020846">
    <property type="entry name" value="MFS_dom"/>
</dbReference>
<feature type="domain" description="Major facilitator superfamily (MFS) profile" evidence="7">
    <location>
        <begin position="18"/>
        <end position="458"/>
    </location>
</feature>
<evidence type="ECO:0000313" key="9">
    <source>
        <dbReference type="Proteomes" id="UP000318801"/>
    </source>
</evidence>
<feature type="transmembrane region" description="Helical" evidence="6">
    <location>
        <begin position="403"/>
        <end position="423"/>
    </location>
</feature>
<keyword evidence="4 6" id="KW-1133">Transmembrane helix</keyword>
<evidence type="ECO:0000313" key="8">
    <source>
        <dbReference type="EMBL" id="TPW26978.1"/>
    </source>
</evidence>
<gene>
    <name evidence="8" type="ORF">FJU08_21345</name>
</gene>
<feature type="transmembrane region" description="Helical" evidence="6">
    <location>
        <begin position="239"/>
        <end position="255"/>
    </location>
</feature>